<dbReference type="EMBL" id="BMOU01000008">
    <property type="protein sequence ID" value="GGO03525.1"/>
    <property type="molecule type" value="Genomic_DNA"/>
</dbReference>
<accession>A0A830GR03</accession>
<name>A0A830GR03_9EURY</name>
<dbReference type="Proteomes" id="UP000605784">
    <property type="component" value="Unassembled WGS sequence"/>
</dbReference>
<evidence type="ECO:0000313" key="2">
    <source>
        <dbReference type="Proteomes" id="UP000605784"/>
    </source>
</evidence>
<gene>
    <name evidence="1" type="ORF">GCM10009030_39260</name>
</gene>
<keyword evidence="2" id="KW-1185">Reference proteome</keyword>
<proteinExistence type="predicted"/>
<comment type="caution">
    <text evidence="1">The sequence shown here is derived from an EMBL/GenBank/DDBJ whole genome shotgun (WGS) entry which is preliminary data.</text>
</comment>
<reference evidence="1" key="2">
    <citation type="submission" date="2020-09" db="EMBL/GenBank/DDBJ databases">
        <authorList>
            <person name="Sun Q."/>
            <person name="Ohkuma M."/>
        </authorList>
    </citation>
    <scope>NUCLEOTIDE SEQUENCE</scope>
    <source>
        <strain evidence="1">JCM 17820</strain>
    </source>
</reference>
<dbReference type="RefSeq" id="WP_189002022.1">
    <property type="nucleotide sequence ID" value="NZ_BMOU01000008.1"/>
</dbReference>
<reference evidence="1" key="1">
    <citation type="journal article" date="2014" name="Int. J. Syst. Evol. Microbiol.">
        <title>Complete genome sequence of Corynebacterium casei LMG S-19264T (=DSM 44701T), isolated from a smear-ripened cheese.</title>
        <authorList>
            <consortium name="US DOE Joint Genome Institute (JGI-PGF)"/>
            <person name="Walter F."/>
            <person name="Albersmeier A."/>
            <person name="Kalinowski J."/>
            <person name="Ruckert C."/>
        </authorList>
    </citation>
    <scope>NUCLEOTIDE SEQUENCE</scope>
    <source>
        <strain evidence="1">JCM 17820</strain>
    </source>
</reference>
<evidence type="ECO:0000313" key="1">
    <source>
        <dbReference type="EMBL" id="GGO03525.1"/>
    </source>
</evidence>
<organism evidence="1 2">
    <name type="scientific">Haloarcula pellucida</name>
    <dbReference type="NCBI Taxonomy" id="1427151"/>
    <lineage>
        <taxon>Archaea</taxon>
        <taxon>Methanobacteriati</taxon>
        <taxon>Methanobacteriota</taxon>
        <taxon>Stenosarchaea group</taxon>
        <taxon>Halobacteria</taxon>
        <taxon>Halobacteriales</taxon>
        <taxon>Haloarculaceae</taxon>
        <taxon>Haloarcula</taxon>
    </lineage>
</organism>
<sequence>MTFWFDRDENELVGNNLGEFVTVEENGTVRIDVGGIMDEGRALDKLTSIQKSVVNAIVANAGGDD</sequence>
<protein>
    <submittedName>
        <fullName evidence="1">Uncharacterized protein</fullName>
    </submittedName>
</protein>
<dbReference type="AlphaFoldDB" id="A0A830GR03"/>